<gene>
    <name evidence="2" type="ORF">JIV24_08900</name>
</gene>
<feature type="chain" id="PRO_5045912623" evidence="1">
    <location>
        <begin position="23"/>
        <end position="263"/>
    </location>
</feature>
<organism evidence="2 3">
    <name type="scientific">Carboxylicivirga marina</name>
    <dbReference type="NCBI Taxonomy" id="2800988"/>
    <lineage>
        <taxon>Bacteria</taxon>
        <taxon>Pseudomonadati</taxon>
        <taxon>Bacteroidota</taxon>
        <taxon>Bacteroidia</taxon>
        <taxon>Marinilabiliales</taxon>
        <taxon>Marinilabiliaceae</taxon>
        <taxon>Carboxylicivirga</taxon>
    </lineage>
</organism>
<dbReference type="RefSeq" id="WP_200464680.1">
    <property type="nucleotide sequence ID" value="NZ_JAENRR010000016.1"/>
</dbReference>
<evidence type="ECO:0000256" key="1">
    <source>
        <dbReference type="SAM" id="SignalP"/>
    </source>
</evidence>
<keyword evidence="1" id="KW-0732">Signal</keyword>
<evidence type="ECO:0000313" key="2">
    <source>
        <dbReference type="EMBL" id="MBK3517451.1"/>
    </source>
</evidence>
<sequence>MKNAFSYLVFALLFINPQSIIASPVAPDYLVSNKDTFVLYSTPLDYYFDIKGDRFIGEIELKRSGLIDNRGYVATWSIEEGKLYLLNIQQGKKSIPLAEEFFEHKTFANWYTGTLYSPQGELIQYNHRPFASVYETDVHYQVIDGKIQKKEVNENVTFDAHKLFPAERFLKDTITSIINAKLASSAALNNIQNGEHVLLGIGFGNDGKLIGYEVKYPNDENSILLKEVQKIANRELPKLPLLMKVKHKNYEPAHVEIAITKPK</sequence>
<dbReference type="Proteomes" id="UP000605676">
    <property type="component" value="Unassembled WGS sequence"/>
</dbReference>
<proteinExistence type="predicted"/>
<comment type="caution">
    <text evidence="2">The sequence shown here is derived from an EMBL/GenBank/DDBJ whole genome shotgun (WGS) entry which is preliminary data.</text>
</comment>
<reference evidence="2 3" key="1">
    <citation type="submission" date="2021-01" db="EMBL/GenBank/DDBJ databases">
        <title>Carboxyliciviraga sp.nov., isolated from coastal sediments.</title>
        <authorList>
            <person name="Lu D."/>
            <person name="Zhang T."/>
        </authorList>
    </citation>
    <scope>NUCLEOTIDE SEQUENCE [LARGE SCALE GENOMIC DNA]</scope>
    <source>
        <strain evidence="2 3">N1Y132</strain>
    </source>
</reference>
<keyword evidence="3" id="KW-1185">Reference proteome</keyword>
<feature type="signal peptide" evidence="1">
    <location>
        <begin position="1"/>
        <end position="22"/>
    </location>
</feature>
<name>A0ABS1HIK1_9BACT</name>
<evidence type="ECO:0000313" key="3">
    <source>
        <dbReference type="Proteomes" id="UP000605676"/>
    </source>
</evidence>
<accession>A0ABS1HIK1</accession>
<dbReference type="EMBL" id="JAENRR010000016">
    <property type="protein sequence ID" value="MBK3517451.1"/>
    <property type="molecule type" value="Genomic_DNA"/>
</dbReference>
<protein>
    <submittedName>
        <fullName evidence="2">Uncharacterized protein</fullName>
    </submittedName>
</protein>